<organism evidence="1 2">
    <name type="scientific">Petrolisthes cinctipes</name>
    <name type="common">Flat porcelain crab</name>
    <dbReference type="NCBI Taxonomy" id="88211"/>
    <lineage>
        <taxon>Eukaryota</taxon>
        <taxon>Metazoa</taxon>
        <taxon>Ecdysozoa</taxon>
        <taxon>Arthropoda</taxon>
        <taxon>Crustacea</taxon>
        <taxon>Multicrustacea</taxon>
        <taxon>Malacostraca</taxon>
        <taxon>Eumalacostraca</taxon>
        <taxon>Eucarida</taxon>
        <taxon>Decapoda</taxon>
        <taxon>Pleocyemata</taxon>
        <taxon>Anomura</taxon>
        <taxon>Galatheoidea</taxon>
        <taxon>Porcellanidae</taxon>
        <taxon>Petrolisthes</taxon>
    </lineage>
</organism>
<sequence length="69" mass="7631">MLMHRRIISNNDVLALEEEEDKSASVTSPSRPINQTIPSCHPLSVCVKSGIHSRHPVSVGRPNETDLEN</sequence>
<gene>
    <name evidence="1" type="ORF">Pcinc_003441</name>
</gene>
<accession>A0AAE1GJ05</accession>
<keyword evidence="2" id="KW-1185">Reference proteome</keyword>
<dbReference type="EMBL" id="JAWQEG010000248">
    <property type="protein sequence ID" value="KAK3892751.1"/>
    <property type="molecule type" value="Genomic_DNA"/>
</dbReference>
<dbReference type="AlphaFoldDB" id="A0AAE1GJ05"/>
<reference evidence="1" key="1">
    <citation type="submission" date="2023-10" db="EMBL/GenBank/DDBJ databases">
        <title>Genome assemblies of two species of porcelain crab, Petrolisthes cinctipes and Petrolisthes manimaculis (Anomura: Porcellanidae).</title>
        <authorList>
            <person name="Angst P."/>
        </authorList>
    </citation>
    <scope>NUCLEOTIDE SEQUENCE</scope>
    <source>
        <strain evidence="1">PB745_01</strain>
        <tissue evidence="1">Gill</tissue>
    </source>
</reference>
<comment type="caution">
    <text evidence="1">The sequence shown here is derived from an EMBL/GenBank/DDBJ whole genome shotgun (WGS) entry which is preliminary data.</text>
</comment>
<name>A0AAE1GJ05_PETCI</name>
<dbReference type="Proteomes" id="UP001286313">
    <property type="component" value="Unassembled WGS sequence"/>
</dbReference>
<evidence type="ECO:0000313" key="1">
    <source>
        <dbReference type="EMBL" id="KAK3892751.1"/>
    </source>
</evidence>
<protein>
    <submittedName>
        <fullName evidence="1">Uncharacterized protein</fullName>
    </submittedName>
</protein>
<evidence type="ECO:0000313" key="2">
    <source>
        <dbReference type="Proteomes" id="UP001286313"/>
    </source>
</evidence>
<proteinExistence type="predicted"/>